<feature type="domain" description="Gamma tubulin complex component protein N-terminal" evidence="7">
    <location>
        <begin position="104"/>
        <end position="264"/>
    </location>
</feature>
<dbReference type="Gene3D" id="3.30.420.10">
    <property type="entry name" value="Ribonuclease H-like superfamily/Ribonuclease H"/>
    <property type="match status" value="1"/>
</dbReference>
<evidence type="ECO:0000256" key="2">
    <source>
        <dbReference type="ARBA" id="ARBA00022490"/>
    </source>
</evidence>
<dbReference type="EMBL" id="BMAU01021221">
    <property type="protein sequence ID" value="GFY00608.1"/>
    <property type="molecule type" value="Genomic_DNA"/>
</dbReference>
<dbReference type="GO" id="GO:0000922">
    <property type="term" value="C:spindle pole"/>
    <property type="evidence" value="ECO:0007669"/>
    <property type="project" value="InterPro"/>
</dbReference>
<comment type="caution">
    <text evidence="8">The sequence shown here is derived from an EMBL/GenBank/DDBJ whole genome shotgun (WGS) entry which is preliminary data.</text>
</comment>
<comment type="similarity">
    <text evidence="1 5">Belongs to the TUBGCP family.</text>
</comment>
<evidence type="ECO:0000256" key="1">
    <source>
        <dbReference type="ARBA" id="ARBA00010337"/>
    </source>
</evidence>
<evidence type="ECO:0000256" key="3">
    <source>
        <dbReference type="ARBA" id="ARBA00022701"/>
    </source>
</evidence>
<dbReference type="Pfam" id="PF04130">
    <property type="entry name" value="GCP_C_terminal"/>
    <property type="match status" value="1"/>
</dbReference>
<dbReference type="Proteomes" id="UP000887159">
    <property type="component" value="Unassembled WGS sequence"/>
</dbReference>
<dbReference type="InterPro" id="IPR041470">
    <property type="entry name" value="GCP_N"/>
</dbReference>
<dbReference type="GO" id="GO:0007020">
    <property type="term" value="P:microtubule nucleation"/>
    <property type="evidence" value="ECO:0007669"/>
    <property type="project" value="InterPro"/>
</dbReference>
<proteinExistence type="inferred from homology"/>
<dbReference type="InterPro" id="IPR040457">
    <property type="entry name" value="GCP_C"/>
</dbReference>
<dbReference type="InterPro" id="IPR036397">
    <property type="entry name" value="RNaseH_sf"/>
</dbReference>
<dbReference type="GO" id="GO:0000278">
    <property type="term" value="P:mitotic cell cycle"/>
    <property type="evidence" value="ECO:0007669"/>
    <property type="project" value="TreeGrafter"/>
</dbReference>
<keyword evidence="9" id="KW-1185">Reference proteome</keyword>
<name>A0A8X6VA92_TRICX</name>
<dbReference type="InterPro" id="IPR042241">
    <property type="entry name" value="GCP_C_sf"/>
</dbReference>
<dbReference type="GO" id="GO:0005874">
    <property type="term" value="C:microtubule"/>
    <property type="evidence" value="ECO:0007669"/>
    <property type="project" value="UniProtKB-KW"/>
</dbReference>
<dbReference type="GO" id="GO:0000930">
    <property type="term" value="C:gamma-tubulin complex"/>
    <property type="evidence" value="ECO:0007669"/>
    <property type="project" value="TreeGrafter"/>
</dbReference>
<reference evidence="8" key="1">
    <citation type="submission" date="2020-08" db="EMBL/GenBank/DDBJ databases">
        <title>Multicomponent nature underlies the extraordinary mechanical properties of spider dragline silk.</title>
        <authorList>
            <person name="Kono N."/>
            <person name="Nakamura H."/>
            <person name="Mori M."/>
            <person name="Yoshida Y."/>
            <person name="Ohtoshi R."/>
            <person name="Malay A.D."/>
            <person name="Moran D.A.P."/>
            <person name="Tomita M."/>
            <person name="Numata K."/>
            <person name="Arakawa K."/>
        </authorList>
    </citation>
    <scope>NUCLEOTIDE SEQUENCE</scope>
</reference>
<protein>
    <recommendedName>
        <fullName evidence="5">Gamma-tubulin complex component</fullName>
    </recommendedName>
</protein>
<keyword evidence="2 5" id="KW-0963">Cytoplasm</keyword>
<dbReference type="GO" id="GO:0051225">
    <property type="term" value="P:spindle assembly"/>
    <property type="evidence" value="ECO:0007669"/>
    <property type="project" value="TreeGrafter"/>
</dbReference>
<dbReference type="Pfam" id="PF17681">
    <property type="entry name" value="GCP_N_terminal"/>
    <property type="match status" value="1"/>
</dbReference>
<evidence type="ECO:0000256" key="4">
    <source>
        <dbReference type="ARBA" id="ARBA00023212"/>
    </source>
</evidence>
<dbReference type="InterPro" id="IPR007259">
    <property type="entry name" value="GCP"/>
</dbReference>
<evidence type="ECO:0000313" key="9">
    <source>
        <dbReference type="Proteomes" id="UP000887159"/>
    </source>
</evidence>
<accession>A0A8X6VA92</accession>
<comment type="subcellular location">
    <subcellularLocation>
        <location evidence="5">Cytoplasm</location>
        <location evidence="5">Cytoskeleton</location>
        <location evidence="5">Microtubule organizing center</location>
    </subcellularLocation>
</comment>
<evidence type="ECO:0000313" key="8">
    <source>
        <dbReference type="EMBL" id="GFY00608.1"/>
    </source>
</evidence>
<dbReference type="GO" id="GO:0051011">
    <property type="term" value="F:microtubule minus-end binding"/>
    <property type="evidence" value="ECO:0007669"/>
    <property type="project" value="TreeGrafter"/>
</dbReference>
<sequence>MITNFFIPELNNHDVQELWFQQDGATCHTARATINLLKDTFGDRLISRFGLVNWPPRSCDLTPLDYFLWGYVKSLVYADKPQMLDHLEDNNRRVIADIWPQMLEKGNCFGGTVLSVLHENTASLTGSNKAREICHTLTRAATLPYFEILEKWIYKGIISDYYSEFVVEDNELIKKEDLPTEYSDAYWERRYTIRRDQIPIFLSKAADMILRTGKYLNVIRQCGKPVNCPDAKAIVYTMRESQYVEYIEPAYHFASKKLLEVLMDDADLKRRLLSVKHYFLLDQGDFIVQFMDMAEEELQKDIDDIMPTRLESLLELALRTSVVNEDKYKDDVR</sequence>
<keyword evidence="3 5" id="KW-0493">Microtubule</keyword>
<dbReference type="Gene3D" id="1.20.120.1900">
    <property type="entry name" value="Gamma-tubulin complex, C-terminal domain"/>
    <property type="match status" value="1"/>
</dbReference>
<feature type="domain" description="Gamma tubulin complex component C-terminal" evidence="6">
    <location>
        <begin position="268"/>
        <end position="332"/>
    </location>
</feature>
<keyword evidence="4 5" id="KW-0206">Cytoskeleton</keyword>
<organism evidence="8 9">
    <name type="scientific">Trichonephila clavipes</name>
    <name type="common">Golden silk orbweaver</name>
    <name type="synonym">Nephila clavipes</name>
    <dbReference type="NCBI Taxonomy" id="2585209"/>
    <lineage>
        <taxon>Eukaryota</taxon>
        <taxon>Metazoa</taxon>
        <taxon>Ecdysozoa</taxon>
        <taxon>Arthropoda</taxon>
        <taxon>Chelicerata</taxon>
        <taxon>Arachnida</taxon>
        <taxon>Araneae</taxon>
        <taxon>Araneomorphae</taxon>
        <taxon>Entelegynae</taxon>
        <taxon>Araneoidea</taxon>
        <taxon>Nephilidae</taxon>
        <taxon>Trichonephila</taxon>
    </lineage>
</organism>
<dbReference type="GO" id="GO:0051321">
    <property type="term" value="P:meiotic cell cycle"/>
    <property type="evidence" value="ECO:0007669"/>
    <property type="project" value="TreeGrafter"/>
</dbReference>
<dbReference type="PANTHER" id="PTHR19302:SF13">
    <property type="entry name" value="GAMMA-TUBULIN COMPLEX COMPONENT 2"/>
    <property type="match status" value="1"/>
</dbReference>
<dbReference type="AlphaFoldDB" id="A0A8X6VA92"/>
<gene>
    <name evidence="8" type="primary">TUBGCP2</name>
    <name evidence="8" type="ORF">TNCV_2140031</name>
</gene>
<dbReference type="PANTHER" id="PTHR19302">
    <property type="entry name" value="GAMMA TUBULIN COMPLEX PROTEIN"/>
    <property type="match status" value="1"/>
</dbReference>
<evidence type="ECO:0000259" key="6">
    <source>
        <dbReference type="Pfam" id="PF04130"/>
    </source>
</evidence>
<dbReference type="GO" id="GO:0003676">
    <property type="term" value="F:nucleic acid binding"/>
    <property type="evidence" value="ECO:0007669"/>
    <property type="project" value="InterPro"/>
</dbReference>
<evidence type="ECO:0000256" key="5">
    <source>
        <dbReference type="RuleBase" id="RU363050"/>
    </source>
</evidence>
<evidence type="ECO:0000259" key="7">
    <source>
        <dbReference type="Pfam" id="PF17681"/>
    </source>
</evidence>
<dbReference type="GO" id="GO:0043015">
    <property type="term" value="F:gamma-tubulin binding"/>
    <property type="evidence" value="ECO:0007669"/>
    <property type="project" value="InterPro"/>
</dbReference>
<dbReference type="GO" id="GO:0031122">
    <property type="term" value="P:cytoplasmic microtubule organization"/>
    <property type="evidence" value="ECO:0007669"/>
    <property type="project" value="TreeGrafter"/>
</dbReference>